<evidence type="ECO:0000256" key="5">
    <source>
        <dbReference type="ARBA" id="ARBA00023027"/>
    </source>
</evidence>
<evidence type="ECO:0000313" key="9">
    <source>
        <dbReference type="EMBL" id="RFM24271.1"/>
    </source>
</evidence>
<keyword evidence="5 6" id="KW-0520">NAD</keyword>
<dbReference type="NCBIfam" id="NF005012">
    <property type="entry name" value="PRK06411.1"/>
    <property type="match status" value="1"/>
</dbReference>
<dbReference type="InterPro" id="IPR006137">
    <property type="entry name" value="NADH_UbQ_OxRdtase-like_20kDa"/>
</dbReference>
<dbReference type="FunFam" id="3.40.50.12280:FF:000002">
    <property type="entry name" value="NADH-quinone oxidoreductase subunit B"/>
    <property type="match status" value="1"/>
</dbReference>
<feature type="binding site" evidence="6">
    <location>
        <position position="38"/>
    </location>
    <ligand>
        <name>[4Fe-4S] cluster</name>
        <dbReference type="ChEBI" id="CHEBI:49883"/>
    </ligand>
</feature>
<feature type="binding site" evidence="6">
    <location>
        <position position="103"/>
    </location>
    <ligand>
        <name>[4Fe-4S] cluster</name>
        <dbReference type="ChEBI" id="CHEBI:49883"/>
    </ligand>
</feature>
<keyword evidence="6 7" id="KW-0479">Metal-binding</keyword>
<comment type="function">
    <text evidence="6">NDH-1 shuttles electrons from NADH, via FMN and iron-sulfur (Fe-S) centers, to quinones in the respiratory chain. The immediate electron acceptor for the enzyme in this species is believed to be a menaquinone. Couples the redox reaction to proton translocation (for every two electrons transferred, four hydrogen ions are translocated across the cytoplasmic membrane), and thus conserves the redox energy in a proton gradient.</text>
</comment>
<feature type="binding site" evidence="6">
    <location>
        <position position="132"/>
    </location>
    <ligand>
        <name>[4Fe-4S] cluster</name>
        <dbReference type="ChEBI" id="CHEBI:49883"/>
    </ligand>
</feature>
<keyword evidence="6 7" id="KW-0004">4Fe-4S</keyword>
<dbReference type="PANTHER" id="PTHR11995">
    <property type="entry name" value="NADH DEHYDROGENASE"/>
    <property type="match status" value="1"/>
</dbReference>
<evidence type="ECO:0000259" key="8">
    <source>
        <dbReference type="Pfam" id="PF01058"/>
    </source>
</evidence>
<keyword evidence="6 7" id="KW-0411">Iron-sulfur</keyword>
<dbReference type="GO" id="GO:0050136">
    <property type="term" value="F:NADH dehydrogenase (quinone) (non-electrogenic) activity"/>
    <property type="evidence" value="ECO:0007669"/>
    <property type="project" value="UniProtKB-UniRule"/>
</dbReference>
<dbReference type="Gene3D" id="3.40.50.12280">
    <property type="match status" value="1"/>
</dbReference>
<protein>
    <recommendedName>
        <fullName evidence="6">NADH-quinone oxidoreductase subunit B</fullName>
        <ecNumber evidence="6">7.1.1.-</ecNumber>
    </recommendedName>
    <alternativeName>
        <fullName evidence="6">NADH dehydrogenase I subunit B</fullName>
    </alternativeName>
    <alternativeName>
        <fullName evidence="6">NDH-1 subunit B</fullName>
    </alternativeName>
</protein>
<comment type="caution">
    <text evidence="9">The sequence shown here is derived from an EMBL/GenBank/DDBJ whole genome shotgun (WGS) entry which is preliminary data.</text>
</comment>
<comment type="subunit">
    <text evidence="6">NDH-1 is composed of 14 different subunits. Subunits NuoB, C, D, E, F, and G constitute the peripheral sector of the complex.</text>
</comment>
<evidence type="ECO:0000256" key="1">
    <source>
        <dbReference type="ARBA" id="ARBA00009173"/>
    </source>
</evidence>
<keyword evidence="6 7" id="KW-0408">Iron</keyword>
<evidence type="ECO:0000256" key="7">
    <source>
        <dbReference type="RuleBase" id="RU004464"/>
    </source>
</evidence>
<comment type="cofactor">
    <cofactor evidence="6">
        <name>[4Fe-4S] cluster</name>
        <dbReference type="ChEBI" id="CHEBI:49883"/>
    </cofactor>
    <text evidence="6">Binds 1 [4Fe-4S] cluster.</text>
</comment>
<comment type="similarity">
    <text evidence="1 6 7">Belongs to the complex I 20 kDa subunit family.</text>
</comment>
<dbReference type="GO" id="GO:0008137">
    <property type="term" value="F:NADH dehydrogenase (ubiquinone) activity"/>
    <property type="evidence" value="ECO:0007669"/>
    <property type="project" value="InterPro"/>
</dbReference>
<accession>A0A395M0Q2</accession>
<dbReference type="EMBL" id="PHFL01000045">
    <property type="protein sequence ID" value="RFM24271.1"/>
    <property type="molecule type" value="Genomic_DNA"/>
</dbReference>
<name>A0A395M0Q2_9BACT</name>
<dbReference type="GO" id="GO:0015990">
    <property type="term" value="P:electron transport coupled proton transport"/>
    <property type="evidence" value="ECO:0007669"/>
    <property type="project" value="TreeGrafter"/>
</dbReference>
<evidence type="ECO:0000256" key="3">
    <source>
        <dbReference type="ARBA" id="ARBA00022719"/>
    </source>
</evidence>
<evidence type="ECO:0000256" key="6">
    <source>
        <dbReference type="HAMAP-Rule" id="MF_01356"/>
    </source>
</evidence>
<dbReference type="HAMAP" id="MF_01356">
    <property type="entry name" value="NDH1_NuoB"/>
    <property type="match status" value="1"/>
</dbReference>
<gene>
    <name evidence="6" type="primary">nuoB</name>
    <name evidence="9" type="ORF">D0433_06780</name>
</gene>
<feature type="domain" description="NADH:ubiquinone oxidoreductase-like 20kDa subunit" evidence="8">
    <location>
        <begin position="37"/>
        <end position="145"/>
    </location>
</feature>
<organism evidence="9 10">
    <name type="scientific">Candidatus Thermochlorobacter aerophilus</name>
    <dbReference type="NCBI Taxonomy" id="1868324"/>
    <lineage>
        <taxon>Bacteria</taxon>
        <taxon>Pseudomonadati</taxon>
        <taxon>Chlorobiota</taxon>
        <taxon>Chlorobiia</taxon>
        <taxon>Chlorobiales</taxon>
        <taxon>Candidatus Thermochlorobacteriaceae</taxon>
        <taxon>Candidatus Thermochlorobacter</taxon>
    </lineage>
</organism>
<dbReference type="GO" id="GO:0045271">
    <property type="term" value="C:respiratory chain complex I"/>
    <property type="evidence" value="ECO:0007669"/>
    <property type="project" value="TreeGrafter"/>
</dbReference>
<dbReference type="GO" id="GO:0009060">
    <property type="term" value="P:aerobic respiration"/>
    <property type="evidence" value="ECO:0007669"/>
    <property type="project" value="TreeGrafter"/>
</dbReference>
<evidence type="ECO:0000256" key="4">
    <source>
        <dbReference type="ARBA" id="ARBA00022967"/>
    </source>
</evidence>
<dbReference type="GO" id="GO:0051539">
    <property type="term" value="F:4 iron, 4 sulfur cluster binding"/>
    <property type="evidence" value="ECO:0007669"/>
    <property type="project" value="UniProtKB-KW"/>
</dbReference>
<proteinExistence type="inferred from homology"/>
<comment type="catalytic activity">
    <reaction evidence="6">
        <text>a quinone + NADH + 5 H(+)(in) = a quinol + NAD(+) + 4 H(+)(out)</text>
        <dbReference type="Rhea" id="RHEA:57888"/>
        <dbReference type="ChEBI" id="CHEBI:15378"/>
        <dbReference type="ChEBI" id="CHEBI:24646"/>
        <dbReference type="ChEBI" id="CHEBI:57540"/>
        <dbReference type="ChEBI" id="CHEBI:57945"/>
        <dbReference type="ChEBI" id="CHEBI:132124"/>
    </reaction>
</comment>
<feature type="binding site" evidence="6">
    <location>
        <position position="37"/>
    </location>
    <ligand>
        <name>[4Fe-4S] cluster</name>
        <dbReference type="ChEBI" id="CHEBI:49883"/>
    </ligand>
</feature>
<dbReference type="InterPro" id="IPR006138">
    <property type="entry name" value="NADH_UQ_OxRdtase_20Kd_su"/>
</dbReference>
<keyword evidence="2 6" id="KW-0813">Transport</keyword>
<dbReference type="Pfam" id="PF01058">
    <property type="entry name" value="Oxidored_q6"/>
    <property type="match status" value="1"/>
</dbReference>
<dbReference type="AlphaFoldDB" id="A0A395M0Q2"/>
<keyword evidence="3 6" id="KW-0874">Quinone</keyword>
<keyword evidence="6" id="KW-0472">Membrane</keyword>
<dbReference type="GO" id="GO:0005886">
    <property type="term" value="C:plasma membrane"/>
    <property type="evidence" value="ECO:0007669"/>
    <property type="project" value="UniProtKB-SubCell"/>
</dbReference>
<dbReference type="GO" id="GO:0005506">
    <property type="term" value="F:iron ion binding"/>
    <property type="evidence" value="ECO:0007669"/>
    <property type="project" value="UniProtKB-UniRule"/>
</dbReference>
<dbReference type="SUPFAM" id="SSF56770">
    <property type="entry name" value="HydA/Nqo6-like"/>
    <property type="match status" value="1"/>
</dbReference>
<dbReference type="Proteomes" id="UP000266389">
    <property type="component" value="Unassembled WGS sequence"/>
</dbReference>
<evidence type="ECO:0000313" key="10">
    <source>
        <dbReference type="Proteomes" id="UP000266389"/>
    </source>
</evidence>
<sequence length="185" mass="20833">MLQNTPFADGFLTTTLDAITNWARSNALWPMPMGLSCCAIELMAMAGPKYDVARFGSEVFRMSPRQSDLMIVAGTVTYKMAHVVKKIWDQMPEPKWCIAMGACSSSGGMFRSYSVVQGIDQFIPVDVYVPGCPPRPDAVLHALMDIQEKIKRQRHSFRDALLTEEGFAKLEQQREKELEKLVLQK</sequence>
<dbReference type="NCBIfam" id="TIGR01957">
    <property type="entry name" value="nuoB_fam"/>
    <property type="match status" value="1"/>
</dbReference>
<dbReference type="EC" id="7.1.1.-" evidence="6"/>
<dbReference type="PANTHER" id="PTHR11995:SF14">
    <property type="entry name" value="NADH DEHYDROGENASE [UBIQUINONE] IRON-SULFUR PROTEIN 7, MITOCHONDRIAL"/>
    <property type="match status" value="1"/>
</dbReference>
<reference evidence="9 10" key="1">
    <citation type="journal article" date="2011" name="ISME J.">
        <title>Community ecology of hot spring cyanobacterial mats: predominant populations and their functional potential.</title>
        <authorList>
            <person name="Klatt C.G."/>
            <person name="Wood J.M."/>
            <person name="Rusch D.B."/>
            <person name="Bateson M.M."/>
            <person name="Hamamura N."/>
            <person name="Heidelberg J.F."/>
            <person name="Grossman A.R."/>
            <person name="Bhaya D."/>
            <person name="Cohan F.M."/>
            <person name="Kuhl M."/>
            <person name="Bryant D.A."/>
            <person name="Ward D.M."/>
        </authorList>
    </citation>
    <scope>NUCLEOTIDE SEQUENCE [LARGE SCALE GENOMIC DNA]</scope>
    <source>
        <strain evidence="9">OS</strain>
    </source>
</reference>
<comment type="subcellular location">
    <subcellularLocation>
        <location evidence="6">Cell membrane</location>
        <topology evidence="6">Peripheral membrane protein</topology>
        <orientation evidence="6">Cytoplasmic side</orientation>
    </subcellularLocation>
</comment>
<evidence type="ECO:0000256" key="2">
    <source>
        <dbReference type="ARBA" id="ARBA00022448"/>
    </source>
</evidence>
<dbReference type="GO" id="GO:0048038">
    <property type="term" value="F:quinone binding"/>
    <property type="evidence" value="ECO:0007669"/>
    <property type="project" value="UniProtKB-KW"/>
</dbReference>
<keyword evidence="4 6" id="KW-1278">Translocase</keyword>
<keyword evidence="6" id="KW-1003">Cell membrane</keyword>